<keyword evidence="3" id="KW-0732">Signal</keyword>
<keyword evidence="2" id="KW-0964">Secreted</keyword>
<feature type="chain" id="PRO_5045863548" description="Single domain-containing protein" evidence="3">
    <location>
        <begin position="22"/>
        <end position="88"/>
    </location>
</feature>
<evidence type="ECO:0000256" key="2">
    <source>
        <dbReference type="ARBA" id="ARBA00022525"/>
    </source>
</evidence>
<feature type="signal peptide" evidence="3">
    <location>
        <begin position="1"/>
        <end position="21"/>
    </location>
</feature>
<keyword evidence="6" id="KW-1185">Reference proteome</keyword>
<dbReference type="InterPro" id="IPR029277">
    <property type="entry name" value="SVWC_dom"/>
</dbReference>
<dbReference type="Pfam" id="PF15430">
    <property type="entry name" value="SVWC"/>
    <property type="match status" value="1"/>
</dbReference>
<comment type="subcellular location">
    <subcellularLocation>
        <location evidence="1">Secreted</location>
    </subcellularLocation>
</comment>
<gene>
    <name evidence="5" type="ORF">XYLVIOL_LOCUS10552</name>
</gene>
<evidence type="ECO:0000313" key="6">
    <source>
        <dbReference type="Proteomes" id="UP001642520"/>
    </source>
</evidence>
<evidence type="ECO:0000313" key="5">
    <source>
        <dbReference type="EMBL" id="CAL7951508.1"/>
    </source>
</evidence>
<feature type="domain" description="Single" evidence="4">
    <location>
        <begin position="23"/>
        <end position="86"/>
    </location>
</feature>
<comment type="caution">
    <text evidence="5">The sequence shown here is derived from an EMBL/GenBank/DDBJ whole genome shotgun (WGS) entry which is preliminary data.</text>
</comment>
<organism evidence="5 6">
    <name type="scientific">Xylocopa violacea</name>
    <name type="common">Violet carpenter bee</name>
    <name type="synonym">Apis violacea</name>
    <dbReference type="NCBI Taxonomy" id="135666"/>
    <lineage>
        <taxon>Eukaryota</taxon>
        <taxon>Metazoa</taxon>
        <taxon>Ecdysozoa</taxon>
        <taxon>Arthropoda</taxon>
        <taxon>Hexapoda</taxon>
        <taxon>Insecta</taxon>
        <taxon>Pterygota</taxon>
        <taxon>Neoptera</taxon>
        <taxon>Endopterygota</taxon>
        <taxon>Hymenoptera</taxon>
        <taxon>Apocrita</taxon>
        <taxon>Aculeata</taxon>
        <taxon>Apoidea</taxon>
        <taxon>Anthophila</taxon>
        <taxon>Apidae</taxon>
        <taxon>Xylocopa</taxon>
        <taxon>Xylocopa</taxon>
    </lineage>
</organism>
<protein>
    <recommendedName>
        <fullName evidence="4">Single domain-containing protein</fullName>
    </recommendedName>
</protein>
<accession>A0ABP1PE62</accession>
<proteinExistence type="predicted"/>
<sequence>MKTFTLSTLLLVICLFLTVKGDCQYEGRTLTEGKNYFNCKQYTCSPNGNIAVLGCSLYQCAKGKQIGYKEEDLSKPYPQCCGGPICAS</sequence>
<dbReference type="SMART" id="SM01318">
    <property type="entry name" value="SVWC"/>
    <property type="match status" value="1"/>
</dbReference>
<dbReference type="Proteomes" id="UP001642520">
    <property type="component" value="Unassembled WGS sequence"/>
</dbReference>
<evidence type="ECO:0000256" key="1">
    <source>
        <dbReference type="ARBA" id="ARBA00004613"/>
    </source>
</evidence>
<dbReference type="EMBL" id="CAXAJV020001301">
    <property type="protein sequence ID" value="CAL7951508.1"/>
    <property type="molecule type" value="Genomic_DNA"/>
</dbReference>
<reference evidence="5 6" key="1">
    <citation type="submission" date="2024-08" db="EMBL/GenBank/DDBJ databases">
        <authorList>
            <person name="Will J Nash"/>
            <person name="Angela Man"/>
            <person name="Seanna McTaggart"/>
            <person name="Kendall Baker"/>
            <person name="Tom Barker"/>
            <person name="Leah Catchpole"/>
            <person name="Alex Durrant"/>
            <person name="Karim Gharbi"/>
            <person name="Naomi Irish"/>
            <person name="Gemy Kaithakottil"/>
            <person name="Debby Ku"/>
            <person name="Aaliyah Providence"/>
            <person name="Felix Shaw"/>
            <person name="David Swarbreck"/>
            <person name="Chris Watkins"/>
            <person name="Ann M. McCartney"/>
            <person name="Giulio Formenti"/>
            <person name="Alice Mouton"/>
            <person name="Noel Vella"/>
            <person name="Bjorn M von Reumont"/>
            <person name="Adriana Vella"/>
            <person name="Wilfried Haerty"/>
        </authorList>
    </citation>
    <scope>NUCLEOTIDE SEQUENCE [LARGE SCALE GENOMIC DNA]</scope>
</reference>
<evidence type="ECO:0000256" key="3">
    <source>
        <dbReference type="SAM" id="SignalP"/>
    </source>
</evidence>
<name>A0ABP1PE62_XYLVO</name>
<evidence type="ECO:0000259" key="4">
    <source>
        <dbReference type="SMART" id="SM01318"/>
    </source>
</evidence>